<dbReference type="InterPro" id="IPR027417">
    <property type="entry name" value="P-loop_NTPase"/>
</dbReference>
<protein>
    <submittedName>
        <fullName evidence="8">Sigma 54-interacting transcriptional regulator</fullName>
    </submittedName>
</protein>
<dbReference type="InterPro" id="IPR003593">
    <property type="entry name" value="AAA+_ATPase"/>
</dbReference>
<dbReference type="SUPFAM" id="SSF55804">
    <property type="entry name" value="Phoshotransferase/anion transport protein"/>
    <property type="match status" value="1"/>
</dbReference>
<dbReference type="Pfam" id="PF00359">
    <property type="entry name" value="PTS_EIIA_2"/>
    <property type="match status" value="1"/>
</dbReference>
<dbReference type="Gene3D" id="3.40.930.10">
    <property type="entry name" value="Mannitol-specific EII, Chain A"/>
    <property type="match status" value="1"/>
</dbReference>
<name>A0A9D2ES24_9FIRM</name>
<dbReference type="GO" id="GO:0016020">
    <property type="term" value="C:membrane"/>
    <property type="evidence" value="ECO:0007669"/>
    <property type="project" value="InterPro"/>
</dbReference>
<dbReference type="AlphaFoldDB" id="A0A9D2ES24"/>
<evidence type="ECO:0000313" key="9">
    <source>
        <dbReference type="Proteomes" id="UP000824048"/>
    </source>
</evidence>
<dbReference type="Pfam" id="PF03610">
    <property type="entry name" value="EIIA-man"/>
    <property type="match status" value="1"/>
</dbReference>
<evidence type="ECO:0000256" key="2">
    <source>
        <dbReference type="ARBA" id="ARBA00022741"/>
    </source>
</evidence>
<dbReference type="InterPro" id="IPR016152">
    <property type="entry name" value="PTrfase/Anion_transptr"/>
</dbReference>
<dbReference type="CDD" id="cd00211">
    <property type="entry name" value="PTS_IIA_fru"/>
    <property type="match status" value="1"/>
</dbReference>
<organism evidence="8 9">
    <name type="scientific">Candidatus Gemmiger excrementigallinarum</name>
    <dbReference type="NCBI Taxonomy" id="2838609"/>
    <lineage>
        <taxon>Bacteria</taxon>
        <taxon>Bacillati</taxon>
        <taxon>Bacillota</taxon>
        <taxon>Clostridia</taxon>
        <taxon>Eubacteriales</taxon>
        <taxon>Gemmiger</taxon>
    </lineage>
</organism>
<dbReference type="PROSITE" id="PS51096">
    <property type="entry name" value="PTS_EIIA_TYPE_4"/>
    <property type="match status" value="1"/>
</dbReference>
<dbReference type="InterPro" id="IPR002178">
    <property type="entry name" value="PTS_EIIA_type-2_dom"/>
</dbReference>
<dbReference type="Pfam" id="PF00158">
    <property type="entry name" value="Sigma54_activat"/>
    <property type="match status" value="1"/>
</dbReference>
<dbReference type="InterPro" id="IPR036662">
    <property type="entry name" value="PTS_EIIA_man-typ_sf"/>
</dbReference>
<dbReference type="SMART" id="SM00382">
    <property type="entry name" value="AAA"/>
    <property type="match status" value="1"/>
</dbReference>
<evidence type="ECO:0000259" key="5">
    <source>
        <dbReference type="PROSITE" id="PS50045"/>
    </source>
</evidence>
<dbReference type="GO" id="GO:0006355">
    <property type="term" value="P:regulation of DNA-templated transcription"/>
    <property type="evidence" value="ECO:0007669"/>
    <property type="project" value="InterPro"/>
</dbReference>
<evidence type="ECO:0000256" key="3">
    <source>
        <dbReference type="ARBA" id="ARBA00022840"/>
    </source>
</evidence>
<keyword evidence="1" id="KW-0808">Transferase</keyword>
<dbReference type="InterPro" id="IPR004701">
    <property type="entry name" value="PTS_EIIA_man-typ"/>
</dbReference>
<feature type="region of interest" description="Disordered" evidence="4">
    <location>
        <begin position="95"/>
        <end position="114"/>
    </location>
</feature>
<feature type="domain" description="PTS EIIA type-2" evidence="6">
    <location>
        <begin position="803"/>
        <end position="937"/>
    </location>
</feature>
<keyword evidence="3" id="KW-0067">ATP-binding</keyword>
<dbReference type="PROSITE" id="PS51094">
    <property type="entry name" value="PTS_EIIA_TYPE_2"/>
    <property type="match status" value="1"/>
</dbReference>
<dbReference type="InterPro" id="IPR025943">
    <property type="entry name" value="Sigma_54_int_dom_ATP-bd_2"/>
</dbReference>
<reference evidence="8" key="1">
    <citation type="journal article" date="2021" name="PeerJ">
        <title>Extensive microbial diversity within the chicken gut microbiome revealed by metagenomics and culture.</title>
        <authorList>
            <person name="Gilroy R."/>
            <person name="Ravi A."/>
            <person name="Getino M."/>
            <person name="Pursley I."/>
            <person name="Horton D.L."/>
            <person name="Alikhan N.F."/>
            <person name="Baker D."/>
            <person name="Gharbi K."/>
            <person name="Hall N."/>
            <person name="Watson M."/>
            <person name="Adriaenssens E.M."/>
            <person name="Foster-Nyarko E."/>
            <person name="Jarju S."/>
            <person name="Secka A."/>
            <person name="Antonio M."/>
            <person name="Oren A."/>
            <person name="Chaudhuri R.R."/>
            <person name="La Ragione R."/>
            <person name="Hildebrand F."/>
            <person name="Pallen M.J."/>
        </authorList>
    </citation>
    <scope>NUCLEOTIDE SEQUENCE</scope>
    <source>
        <strain evidence="8">ChiSxjej1B13-11774</strain>
    </source>
</reference>
<dbReference type="PANTHER" id="PTHR32071:SF38">
    <property type="entry name" value="PSP OPERON TRANSCRIPTIONAL ACTIVATOR"/>
    <property type="match status" value="1"/>
</dbReference>
<evidence type="ECO:0000256" key="4">
    <source>
        <dbReference type="SAM" id="MobiDB-lite"/>
    </source>
</evidence>
<gene>
    <name evidence="8" type="ORF">H9811_07805</name>
</gene>
<dbReference type="PANTHER" id="PTHR32071">
    <property type="entry name" value="TRANSCRIPTIONAL REGULATORY PROTEIN"/>
    <property type="match status" value="1"/>
</dbReference>
<keyword evidence="2" id="KW-0547">Nucleotide-binding</keyword>
<proteinExistence type="predicted"/>
<dbReference type="GO" id="GO:0005524">
    <property type="term" value="F:ATP binding"/>
    <property type="evidence" value="ECO:0007669"/>
    <property type="project" value="UniProtKB-KW"/>
</dbReference>
<accession>A0A9D2ES24</accession>
<dbReference type="SUPFAM" id="SSF52540">
    <property type="entry name" value="P-loop containing nucleoside triphosphate hydrolases"/>
    <property type="match status" value="1"/>
</dbReference>
<evidence type="ECO:0000259" key="7">
    <source>
        <dbReference type="PROSITE" id="PS51096"/>
    </source>
</evidence>
<evidence type="ECO:0000256" key="1">
    <source>
        <dbReference type="ARBA" id="ARBA00022679"/>
    </source>
</evidence>
<reference evidence="8" key="2">
    <citation type="submission" date="2021-04" db="EMBL/GenBank/DDBJ databases">
        <authorList>
            <person name="Gilroy R."/>
        </authorList>
    </citation>
    <scope>NUCLEOTIDE SEQUENCE</scope>
    <source>
        <strain evidence="8">ChiSxjej1B13-11774</strain>
    </source>
</reference>
<evidence type="ECO:0000313" key="8">
    <source>
        <dbReference type="EMBL" id="HIZ42451.1"/>
    </source>
</evidence>
<dbReference type="Gene3D" id="1.10.10.60">
    <property type="entry name" value="Homeodomain-like"/>
    <property type="match status" value="1"/>
</dbReference>
<dbReference type="PROSITE" id="PS50045">
    <property type="entry name" value="SIGMA54_INTERACT_4"/>
    <property type="match status" value="1"/>
</dbReference>
<dbReference type="GO" id="GO:0009401">
    <property type="term" value="P:phosphoenolpyruvate-dependent sugar phosphotransferase system"/>
    <property type="evidence" value="ECO:0007669"/>
    <property type="project" value="InterPro"/>
</dbReference>
<dbReference type="Gene3D" id="3.40.50.510">
    <property type="entry name" value="Phosphotransferase system, mannose-type IIA component"/>
    <property type="match status" value="1"/>
</dbReference>
<dbReference type="GO" id="GO:0016740">
    <property type="term" value="F:transferase activity"/>
    <property type="evidence" value="ECO:0007669"/>
    <property type="project" value="UniProtKB-KW"/>
</dbReference>
<sequence>MATLTELIRQEDPKRPYTDEQLAQMLQLRREQVVELRRINGIPNSWMRPRPALVVEMQKLLEQEPGLSDRSLTLRLNAMGYNVSRYLVKELHSNLPEKEAEPQPEPAVEITTQEETEDTNVFAGMIGYDGGLKAQIHQAKAAVSYPPNGLHTLIIGPSGSGKTFLAENMYHYAVQQGLLAPDAPFVSFNCADYADNPQLLNSQLFGYVRGAFSGANATKDGLVQKADGGILFLDEIHRLSGEGQEMLFYLLDKGSYRRLGDSGPARKVNVRLIAATTSSPESALLLTFRRRIPIVISMPGIADRPMAERFAVLQSIFAGEYKKIDRKLVVEREAVRILLQYDCPGNIGQMQSDIQVCCANAFLESVSKQEDTVYIRAELVQQLISAGSLTRSLEVESCYDRQLVFPQVEDDASQTLDKMYSRLKEIAEEDCTPEARMKALQTVLLGRVLPQNNLHNNNTAKSLEQERQEVRKVVLAVLAEMRDSLNSCHKDFEDALVLSLTTDVPQNANGAQISLAEKYPAEMELAQQFIDRFRAKRPCNISDYKRQMLTLCLVAFSARKMERRIRIILMAHGQVGPAMAEVVNHVLQDDNAIGFSMGWDEPNEQVLERAIRLVQQVDEGLGCLLLVDMGSLASFAPEISLRTGVSVRCVARVDTLMALDAVNRASFRDKCTLDELADALEIGRLHAGFSDLEQRTGKPSAILTVCITGEGYARRIESFLKATVVECSDIKIVDVGLLNRDAMLARVEELRRDYDIVAAVGTINPELPGIPFLPMNYIFSGRGSMALTNLLEAHCQHNSGIGDLLDPQLILCDADFQDKNDALDTMCTMLMEKGCVKPEFLLSVYKRENLGVTCLPGHIAIPHGEPAYVTKPAICVAKICHPLDWAGGFVAEIVFLFALDEKCQGFVQNFCDIIKDENNVKKLLSAKNAKEIYDFLK</sequence>
<dbReference type="Gene3D" id="3.40.50.300">
    <property type="entry name" value="P-loop containing nucleotide triphosphate hydrolases"/>
    <property type="match status" value="1"/>
</dbReference>
<dbReference type="SUPFAM" id="SSF53062">
    <property type="entry name" value="PTS system fructose IIA component-like"/>
    <property type="match status" value="1"/>
</dbReference>
<dbReference type="CDD" id="cd00009">
    <property type="entry name" value="AAA"/>
    <property type="match status" value="1"/>
</dbReference>
<feature type="domain" description="Sigma-54 factor interaction" evidence="5">
    <location>
        <begin position="125"/>
        <end position="359"/>
    </location>
</feature>
<dbReference type="EMBL" id="DXBP01000049">
    <property type="protein sequence ID" value="HIZ42451.1"/>
    <property type="molecule type" value="Genomic_DNA"/>
</dbReference>
<dbReference type="Proteomes" id="UP000824048">
    <property type="component" value="Unassembled WGS sequence"/>
</dbReference>
<feature type="domain" description="PTS EIIA type-4" evidence="7">
    <location>
        <begin position="564"/>
        <end position="687"/>
    </location>
</feature>
<dbReference type="InterPro" id="IPR002078">
    <property type="entry name" value="Sigma_54_int"/>
</dbReference>
<dbReference type="PROSITE" id="PS00676">
    <property type="entry name" value="SIGMA54_INTERACT_2"/>
    <property type="match status" value="1"/>
</dbReference>
<comment type="caution">
    <text evidence="8">The sequence shown here is derived from an EMBL/GenBank/DDBJ whole genome shotgun (WGS) entry which is preliminary data.</text>
</comment>
<evidence type="ECO:0000259" key="6">
    <source>
        <dbReference type="PROSITE" id="PS51094"/>
    </source>
</evidence>